<organism evidence="3 4">
    <name type="scientific">Saprolegnia diclina (strain VS20)</name>
    <dbReference type="NCBI Taxonomy" id="1156394"/>
    <lineage>
        <taxon>Eukaryota</taxon>
        <taxon>Sar</taxon>
        <taxon>Stramenopiles</taxon>
        <taxon>Oomycota</taxon>
        <taxon>Saprolegniomycetes</taxon>
        <taxon>Saprolegniales</taxon>
        <taxon>Saprolegniaceae</taxon>
        <taxon>Saprolegnia</taxon>
    </lineage>
</organism>
<dbReference type="AlphaFoldDB" id="T0RA56"/>
<dbReference type="PANTHER" id="PTHR24373">
    <property type="entry name" value="SLIT RELATED LEUCINE-RICH REPEAT NEURONAL PROTEIN"/>
    <property type="match status" value="1"/>
</dbReference>
<feature type="signal peptide" evidence="2">
    <location>
        <begin position="1"/>
        <end position="17"/>
    </location>
</feature>
<dbReference type="SMART" id="SM00364">
    <property type="entry name" value="LRR_BAC"/>
    <property type="match status" value="3"/>
</dbReference>
<proteinExistence type="predicted"/>
<evidence type="ECO:0000313" key="4">
    <source>
        <dbReference type="Proteomes" id="UP000030762"/>
    </source>
</evidence>
<dbReference type="GeneID" id="19954075"/>
<dbReference type="InParanoid" id="T0RA56"/>
<evidence type="ECO:0000256" key="1">
    <source>
        <dbReference type="ARBA" id="ARBA00022729"/>
    </source>
</evidence>
<evidence type="ECO:0000313" key="3">
    <source>
        <dbReference type="EMBL" id="EQC29013.1"/>
    </source>
</evidence>
<keyword evidence="1 2" id="KW-0732">Signal</keyword>
<accession>T0RA56</accession>
<dbReference type="Proteomes" id="UP000030762">
    <property type="component" value="Unassembled WGS sequence"/>
</dbReference>
<dbReference type="EMBL" id="JH767189">
    <property type="protein sequence ID" value="EQC29013.1"/>
    <property type="molecule type" value="Genomic_DNA"/>
</dbReference>
<dbReference type="InterPro" id="IPR032675">
    <property type="entry name" value="LRR_dom_sf"/>
</dbReference>
<dbReference type="SUPFAM" id="SSF52058">
    <property type="entry name" value="L domain-like"/>
    <property type="match status" value="1"/>
</dbReference>
<keyword evidence="4" id="KW-1185">Reference proteome</keyword>
<dbReference type="InterPro" id="IPR050328">
    <property type="entry name" value="Dev_Immune_Receptor"/>
</dbReference>
<dbReference type="PANTHER" id="PTHR24373:SF275">
    <property type="entry name" value="TIR DOMAIN-CONTAINING PROTEIN"/>
    <property type="match status" value="1"/>
</dbReference>
<dbReference type="RefSeq" id="XP_008617652.1">
    <property type="nucleotide sequence ID" value="XM_008619430.1"/>
</dbReference>
<dbReference type="Gene3D" id="3.80.10.10">
    <property type="entry name" value="Ribonuclease Inhibitor"/>
    <property type="match status" value="1"/>
</dbReference>
<feature type="chain" id="PRO_5004570492" evidence="2">
    <location>
        <begin position="18"/>
        <end position="321"/>
    </location>
</feature>
<name>T0RA56_SAPDV</name>
<sequence length="321" mass="35408">MTPQGYLSLLLPLVATATECPYESYDGAILVADATYCSTAAPVCAVDKACRRLLSHNISSDQVKYSGYTAVGNLTAYPHDELYIGNITHVNVEDMELPSTLRTLSFDNVSTISLDDLYGDVIANITELCGIPEFVSCGLGVIPWLFEWPPRLETLTLLDNELQTIPKALPPTLRELAIQDNALTDLVYLPDGLTFLNLYDNSLENITDKNWTQLTFLRLGDNPIKTITNVHLSKQLRFFDCEGCPITNMVLTPETFEALDVLSVHNGDQTNFEGFVITRDIESDGNACSAIGGTIRDLWQHKSNVTVRVCVTLPHSTNGPF</sequence>
<dbReference type="VEuPathDB" id="FungiDB:SDRG_13348"/>
<protein>
    <submittedName>
        <fullName evidence="3">Uncharacterized protein</fullName>
    </submittedName>
</protein>
<reference evidence="3 4" key="1">
    <citation type="submission" date="2012-04" db="EMBL/GenBank/DDBJ databases">
        <title>The Genome Sequence of Saprolegnia declina VS20.</title>
        <authorList>
            <consortium name="The Broad Institute Genome Sequencing Platform"/>
            <person name="Russ C."/>
            <person name="Nusbaum C."/>
            <person name="Tyler B."/>
            <person name="van West P."/>
            <person name="Dieguez-Uribeondo J."/>
            <person name="de Bruijn I."/>
            <person name="Tripathy S."/>
            <person name="Jiang R."/>
            <person name="Young S.K."/>
            <person name="Zeng Q."/>
            <person name="Gargeya S."/>
            <person name="Fitzgerald M."/>
            <person name="Haas B."/>
            <person name="Abouelleil A."/>
            <person name="Alvarado L."/>
            <person name="Arachchi H.M."/>
            <person name="Berlin A."/>
            <person name="Chapman S.B."/>
            <person name="Goldberg J."/>
            <person name="Griggs A."/>
            <person name="Gujja S."/>
            <person name="Hansen M."/>
            <person name="Howarth C."/>
            <person name="Imamovic A."/>
            <person name="Larimer J."/>
            <person name="McCowen C."/>
            <person name="Montmayeur A."/>
            <person name="Murphy C."/>
            <person name="Neiman D."/>
            <person name="Pearson M."/>
            <person name="Priest M."/>
            <person name="Roberts A."/>
            <person name="Saif S."/>
            <person name="Shea T."/>
            <person name="Sisk P."/>
            <person name="Sykes S."/>
            <person name="Wortman J."/>
            <person name="Nusbaum C."/>
            <person name="Birren B."/>
        </authorList>
    </citation>
    <scope>NUCLEOTIDE SEQUENCE [LARGE SCALE GENOMIC DNA]</scope>
    <source>
        <strain evidence="3 4">VS20</strain>
    </source>
</reference>
<evidence type="ECO:0000256" key="2">
    <source>
        <dbReference type="SAM" id="SignalP"/>
    </source>
</evidence>
<gene>
    <name evidence="3" type="ORF">SDRG_13348</name>
</gene>
<dbReference type="STRING" id="1156394.T0RA56"/>
<dbReference type="OrthoDB" id="676979at2759"/>